<comment type="caution">
    <text evidence="2">The sequence shown here is derived from an EMBL/GenBank/DDBJ whole genome shotgun (WGS) entry which is preliminary data.</text>
</comment>
<evidence type="ECO:0000259" key="1">
    <source>
        <dbReference type="PROSITE" id="PS51340"/>
    </source>
</evidence>
<dbReference type="Proteomes" id="UP000657918">
    <property type="component" value="Unassembled WGS sequence"/>
</dbReference>
<feature type="domain" description="MOSC" evidence="1">
    <location>
        <begin position="156"/>
        <end position="316"/>
    </location>
</feature>
<dbReference type="OrthoDB" id="17255at2759"/>
<gene>
    <name evidence="2" type="ORF">SADUNF_Sadunf03G0118100</name>
</gene>
<proteinExistence type="predicted"/>
<dbReference type="InterPro" id="IPR011037">
    <property type="entry name" value="Pyrv_Knase-like_insert_dom_sf"/>
</dbReference>
<dbReference type="SUPFAM" id="SSF50800">
    <property type="entry name" value="PK beta-barrel domain-like"/>
    <property type="match status" value="1"/>
</dbReference>
<dbReference type="GO" id="GO:0003824">
    <property type="term" value="F:catalytic activity"/>
    <property type="evidence" value="ECO:0007669"/>
    <property type="project" value="InterPro"/>
</dbReference>
<dbReference type="SUPFAM" id="SSF141673">
    <property type="entry name" value="MOSC N-terminal domain-like"/>
    <property type="match status" value="1"/>
</dbReference>
<protein>
    <recommendedName>
        <fullName evidence="1">MOSC domain-containing protein</fullName>
    </recommendedName>
</protein>
<dbReference type="Pfam" id="PF03476">
    <property type="entry name" value="MOSC_N"/>
    <property type="match status" value="2"/>
</dbReference>
<dbReference type="GO" id="GO:0030151">
    <property type="term" value="F:molybdenum ion binding"/>
    <property type="evidence" value="ECO:0007669"/>
    <property type="project" value="InterPro"/>
</dbReference>
<dbReference type="InterPro" id="IPR005303">
    <property type="entry name" value="MOCOS_middle"/>
</dbReference>
<dbReference type="PROSITE" id="PS51340">
    <property type="entry name" value="MOSC"/>
    <property type="match status" value="1"/>
</dbReference>
<dbReference type="InterPro" id="IPR005302">
    <property type="entry name" value="MoCF_Sase_C"/>
</dbReference>
<dbReference type="EMBL" id="JADGMS010000003">
    <property type="protein sequence ID" value="KAF9686051.1"/>
    <property type="molecule type" value="Genomic_DNA"/>
</dbReference>
<dbReference type="AlphaFoldDB" id="A0A835N4E9"/>
<evidence type="ECO:0000313" key="2">
    <source>
        <dbReference type="EMBL" id="KAF9686051.1"/>
    </source>
</evidence>
<dbReference type="PANTHER" id="PTHR14237">
    <property type="entry name" value="MOLYBDOPTERIN COFACTOR SULFURASE MOSC"/>
    <property type="match status" value="1"/>
</dbReference>
<dbReference type="PANTHER" id="PTHR14237:SF19">
    <property type="entry name" value="MITOCHONDRIAL AMIDOXIME REDUCING COMPONENT 1"/>
    <property type="match status" value="1"/>
</dbReference>
<reference evidence="2 3" key="1">
    <citation type="submission" date="2020-10" db="EMBL/GenBank/DDBJ databases">
        <title>Plant Genome Project.</title>
        <authorList>
            <person name="Zhang R.-G."/>
        </authorList>
    </citation>
    <scope>NUCLEOTIDE SEQUENCE [LARGE SCALE GENOMIC DNA]</scope>
    <source>
        <strain evidence="2">FAFU-HL-1</strain>
        <tissue evidence="2">Leaf</tissue>
    </source>
</reference>
<dbReference type="Pfam" id="PF03473">
    <property type="entry name" value="MOSC"/>
    <property type="match status" value="1"/>
</dbReference>
<dbReference type="GO" id="GO:0030170">
    <property type="term" value="F:pyridoxal phosphate binding"/>
    <property type="evidence" value="ECO:0007669"/>
    <property type="project" value="InterPro"/>
</dbReference>
<accession>A0A835N4E9</accession>
<organism evidence="2 3">
    <name type="scientific">Salix dunnii</name>
    <dbReference type="NCBI Taxonomy" id="1413687"/>
    <lineage>
        <taxon>Eukaryota</taxon>
        <taxon>Viridiplantae</taxon>
        <taxon>Streptophyta</taxon>
        <taxon>Embryophyta</taxon>
        <taxon>Tracheophyta</taxon>
        <taxon>Spermatophyta</taxon>
        <taxon>Magnoliopsida</taxon>
        <taxon>eudicotyledons</taxon>
        <taxon>Gunneridae</taxon>
        <taxon>Pentapetalae</taxon>
        <taxon>rosids</taxon>
        <taxon>fabids</taxon>
        <taxon>Malpighiales</taxon>
        <taxon>Salicaceae</taxon>
        <taxon>Saliceae</taxon>
        <taxon>Salix</taxon>
    </lineage>
</organism>
<keyword evidence="3" id="KW-1185">Reference proteome</keyword>
<name>A0A835N4E9_9ROSI</name>
<dbReference type="GO" id="GO:0032787">
    <property type="term" value="P:monocarboxylic acid metabolic process"/>
    <property type="evidence" value="ECO:0007669"/>
    <property type="project" value="UniProtKB-ARBA"/>
</dbReference>
<evidence type="ECO:0000313" key="3">
    <source>
        <dbReference type="Proteomes" id="UP000657918"/>
    </source>
</evidence>
<sequence>MEATAKVSSIFIYPVKSCRGISVSQAPLTPTGFRWDRNWLVVNYKGRAYTQRVEPKLALVEIELPDEAYSEGWEPTKNSFMSKISVKFYVIFSASMIQCSLSFTEIKAPGMSVLKISLMKPSEVAEGVSVWEWSGSALDEGAEAAKWFSDFLGKPSQLVRFNSASETRLIDPNYAPGHKTMFSDLFPFMLISQGSLDALNQLLKEPVPINRFRPNILVEGCEPFSEDLWTEIRISKFTFEGVKLCSRCKVPTINQDTGIRGTEPNETLMKIRSDKVLRPNKKQQGKIYFGQNLVWKENPSEGHGKLVKVGDPVSVLKKVSSAAEAAA</sequence>